<dbReference type="GO" id="GO:0042597">
    <property type="term" value="C:periplasmic space"/>
    <property type="evidence" value="ECO:0007669"/>
    <property type="project" value="UniProtKB-SubCell"/>
</dbReference>
<reference evidence="13" key="1">
    <citation type="submission" date="2021-07" db="EMBL/GenBank/DDBJ databases">
        <title>New genus and species of the family Alcaligenaceae.</title>
        <authorList>
            <person name="Hahn M.W."/>
        </authorList>
    </citation>
    <scope>NUCLEOTIDE SEQUENCE</scope>
    <source>
        <strain evidence="13">LF4-65</strain>
    </source>
</reference>
<evidence type="ECO:0000256" key="7">
    <source>
        <dbReference type="ARBA" id="ARBA00022729"/>
    </source>
</evidence>
<dbReference type="Proteomes" id="UP000739565">
    <property type="component" value="Unassembled WGS sequence"/>
</dbReference>
<sequence length="307" mass="33937">MFSPQNLFERAHLRVIERNWLSANQIVFYDSEYEASVVDTGYIKHQEMTLALIREALGGRKLTRILNTHLHADHCGGNALLIKTYGADLLLPSASFDAAKEWIPLAADFASVAQRCERFTPTATLQPGFSISLGTRRWEIHAAPGHDPSSIILFEPVEKILISADALWENGFGIIFPELDGQSGFSEQQAILDLIEQLSPHVVIPGHGKIFTDVEAAIGRARTRLAALRAEPIKHARHSLKALIQFLMLELESTSRDALALRLRDAKLIGNICALSQIPQSQAIDWAIDSLIAGGHLTELDDRIVLT</sequence>
<dbReference type="Pfam" id="PF00753">
    <property type="entry name" value="Lactamase_B"/>
    <property type="match status" value="1"/>
</dbReference>
<organism evidence="13 14">
    <name type="scientific">Zwartia hollandica</name>
    <dbReference type="NCBI Taxonomy" id="324606"/>
    <lineage>
        <taxon>Bacteria</taxon>
        <taxon>Pseudomonadati</taxon>
        <taxon>Pseudomonadota</taxon>
        <taxon>Betaproteobacteria</taxon>
        <taxon>Burkholderiales</taxon>
        <taxon>Alcaligenaceae</taxon>
        <taxon>Zwartia</taxon>
    </lineage>
</organism>
<comment type="similarity">
    <text evidence="4">Belongs to the metallo-beta-lactamase superfamily. Class-B beta-lactamase family.</text>
</comment>
<keyword evidence="7" id="KW-0732">Signal</keyword>
<dbReference type="AlphaFoldDB" id="A0A953T5T8"/>
<accession>A0A953T5T8</accession>
<evidence type="ECO:0000256" key="10">
    <source>
        <dbReference type="ARBA" id="ARBA00022833"/>
    </source>
</evidence>
<dbReference type="PANTHER" id="PTHR42951">
    <property type="entry name" value="METALLO-BETA-LACTAMASE DOMAIN-CONTAINING"/>
    <property type="match status" value="1"/>
</dbReference>
<evidence type="ECO:0000256" key="1">
    <source>
        <dbReference type="ARBA" id="ARBA00001526"/>
    </source>
</evidence>
<keyword evidence="11" id="KW-0046">Antibiotic resistance</keyword>
<comment type="catalytic activity">
    <reaction evidence="1">
        <text>a beta-lactam + H2O = a substituted beta-amino acid</text>
        <dbReference type="Rhea" id="RHEA:20401"/>
        <dbReference type="ChEBI" id="CHEBI:15377"/>
        <dbReference type="ChEBI" id="CHEBI:35627"/>
        <dbReference type="ChEBI" id="CHEBI:140347"/>
        <dbReference type="EC" id="3.5.2.6"/>
    </reaction>
</comment>
<name>A0A953T5T8_9BURK</name>
<dbReference type="GO" id="GO:0008270">
    <property type="term" value="F:zinc ion binding"/>
    <property type="evidence" value="ECO:0007669"/>
    <property type="project" value="InterPro"/>
</dbReference>
<dbReference type="SUPFAM" id="SSF56281">
    <property type="entry name" value="Metallo-hydrolase/oxidoreductase"/>
    <property type="match status" value="1"/>
</dbReference>
<evidence type="ECO:0000256" key="3">
    <source>
        <dbReference type="ARBA" id="ARBA00004418"/>
    </source>
</evidence>
<dbReference type="InterPro" id="IPR050855">
    <property type="entry name" value="NDM-1-like"/>
</dbReference>
<proteinExistence type="inferred from homology"/>
<dbReference type="GO" id="GO:0046677">
    <property type="term" value="P:response to antibiotic"/>
    <property type="evidence" value="ECO:0007669"/>
    <property type="project" value="UniProtKB-KW"/>
</dbReference>
<keyword evidence="14" id="KW-1185">Reference proteome</keyword>
<dbReference type="PROSITE" id="PS00743">
    <property type="entry name" value="BETA_LACTAMASE_B_1"/>
    <property type="match status" value="1"/>
</dbReference>
<evidence type="ECO:0000313" key="13">
    <source>
        <dbReference type="EMBL" id="MBZ1351277.1"/>
    </source>
</evidence>
<comment type="caution">
    <text evidence="13">The sequence shown here is derived from an EMBL/GenBank/DDBJ whole genome shotgun (WGS) entry which is preliminary data.</text>
</comment>
<keyword evidence="10" id="KW-0862">Zinc</keyword>
<keyword evidence="6" id="KW-0479">Metal-binding</keyword>
<dbReference type="Gene3D" id="3.60.15.10">
    <property type="entry name" value="Ribonuclease Z/Hydroxyacylglutathione hydrolase-like"/>
    <property type="match status" value="1"/>
</dbReference>
<dbReference type="GO" id="GO:0017001">
    <property type="term" value="P:antibiotic catabolic process"/>
    <property type="evidence" value="ECO:0007669"/>
    <property type="project" value="InterPro"/>
</dbReference>
<evidence type="ECO:0000256" key="4">
    <source>
        <dbReference type="ARBA" id="ARBA00005250"/>
    </source>
</evidence>
<evidence type="ECO:0000256" key="2">
    <source>
        <dbReference type="ARBA" id="ARBA00001947"/>
    </source>
</evidence>
<dbReference type="InterPro" id="IPR036866">
    <property type="entry name" value="RibonucZ/Hydroxyglut_hydro"/>
</dbReference>
<dbReference type="EMBL" id="JAHXRI010000010">
    <property type="protein sequence ID" value="MBZ1351277.1"/>
    <property type="molecule type" value="Genomic_DNA"/>
</dbReference>
<comment type="subcellular location">
    <subcellularLocation>
        <location evidence="3">Periplasm</location>
    </subcellularLocation>
</comment>
<evidence type="ECO:0000256" key="5">
    <source>
        <dbReference type="ARBA" id="ARBA00012865"/>
    </source>
</evidence>
<keyword evidence="9" id="KW-0378">Hydrolase</keyword>
<gene>
    <name evidence="13" type="ORF">KZZ10_11530</name>
</gene>
<comment type="cofactor">
    <cofactor evidence="2">
        <name>Zn(2+)</name>
        <dbReference type="ChEBI" id="CHEBI:29105"/>
    </cofactor>
</comment>
<evidence type="ECO:0000256" key="8">
    <source>
        <dbReference type="ARBA" id="ARBA00022764"/>
    </source>
</evidence>
<dbReference type="RefSeq" id="WP_259661684.1">
    <property type="nucleotide sequence ID" value="NZ_JAHXRI010000010.1"/>
</dbReference>
<keyword evidence="8" id="KW-0574">Periplasm</keyword>
<dbReference type="CDD" id="cd06262">
    <property type="entry name" value="metallo-hydrolase-like_MBL-fold"/>
    <property type="match status" value="1"/>
</dbReference>
<dbReference type="EC" id="3.5.2.6" evidence="5"/>
<dbReference type="InterPro" id="IPR001279">
    <property type="entry name" value="Metallo-B-lactamas"/>
</dbReference>
<dbReference type="SMART" id="SM00849">
    <property type="entry name" value="Lactamase_B"/>
    <property type="match status" value="1"/>
</dbReference>
<evidence type="ECO:0000256" key="6">
    <source>
        <dbReference type="ARBA" id="ARBA00022723"/>
    </source>
</evidence>
<dbReference type="GO" id="GO:0008800">
    <property type="term" value="F:beta-lactamase activity"/>
    <property type="evidence" value="ECO:0007669"/>
    <property type="project" value="UniProtKB-EC"/>
</dbReference>
<evidence type="ECO:0000313" key="14">
    <source>
        <dbReference type="Proteomes" id="UP000739565"/>
    </source>
</evidence>
<evidence type="ECO:0000256" key="11">
    <source>
        <dbReference type="ARBA" id="ARBA00023251"/>
    </source>
</evidence>
<protein>
    <recommendedName>
        <fullName evidence="5">beta-lactamase</fullName>
        <ecNumber evidence="5">3.5.2.6</ecNumber>
    </recommendedName>
</protein>
<evidence type="ECO:0000256" key="9">
    <source>
        <dbReference type="ARBA" id="ARBA00022801"/>
    </source>
</evidence>
<dbReference type="InterPro" id="IPR001018">
    <property type="entry name" value="Beta-lactamase_class-B_CS"/>
</dbReference>
<feature type="domain" description="Metallo-beta-lactamase" evidence="12">
    <location>
        <begin position="22"/>
        <end position="207"/>
    </location>
</feature>
<evidence type="ECO:0000259" key="12">
    <source>
        <dbReference type="SMART" id="SM00849"/>
    </source>
</evidence>